<dbReference type="Proteomes" id="UP001642540">
    <property type="component" value="Unassembled WGS sequence"/>
</dbReference>
<dbReference type="Gene3D" id="1.10.287.70">
    <property type="match status" value="1"/>
</dbReference>
<evidence type="ECO:0000256" key="5">
    <source>
        <dbReference type="ARBA" id="ARBA00022826"/>
    </source>
</evidence>
<keyword evidence="9 13" id="KW-0472">Membrane</keyword>
<feature type="compositionally biased region" description="Polar residues" evidence="12">
    <location>
        <begin position="653"/>
        <end position="680"/>
    </location>
</feature>
<dbReference type="Pfam" id="PF07885">
    <property type="entry name" value="Ion_trans_2"/>
    <property type="match status" value="1"/>
</dbReference>
<evidence type="ECO:0000256" key="1">
    <source>
        <dbReference type="ARBA" id="ARBA00004141"/>
    </source>
</evidence>
<keyword evidence="16" id="KW-1185">Reference proteome</keyword>
<dbReference type="SUPFAM" id="SSF81324">
    <property type="entry name" value="Voltage-gated potassium channels"/>
    <property type="match status" value="1"/>
</dbReference>
<keyword evidence="2" id="KW-0813">Transport</keyword>
<evidence type="ECO:0000256" key="13">
    <source>
        <dbReference type="SAM" id="Phobius"/>
    </source>
</evidence>
<feature type="transmembrane region" description="Helical" evidence="13">
    <location>
        <begin position="218"/>
        <end position="238"/>
    </location>
</feature>
<feature type="compositionally biased region" description="Gly residues" evidence="12">
    <location>
        <begin position="689"/>
        <end position="702"/>
    </location>
</feature>
<feature type="region of interest" description="Disordered" evidence="12">
    <location>
        <begin position="1436"/>
        <end position="1472"/>
    </location>
</feature>
<evidence type="ECO:0000256" key="12">
    <source>
        <dbReference type="SAM" id="MobiDB-lite"/>
    </source>
</evidence>
<feature type="compositionally biased region" description="Gly residues" evidence="12">
    <location>
        <begin position="1361"/>
        <end position="1376"/>
    </location>
</feature>
<protein>
    <recommendedName>
        <fullName evidence="14">RCK N-terminal domain-containing protein</fullName>
    </recommendedName>
</protein>
<keyword evidence="3" id="KW-0633">Potassium transport</keyword>
<proteinExistence type="predicted"/>
<sequence length="1511" mass="168156">MKFMEKMGGGGGGGDIEASRDKRDSSVGTQEPSEGDEDEKLFLRKTSSMSKRLRRTRCSLAAFSELSLSRSSFRLETDDDRVRVEYYVNERTIKERLHMYFFKNQRSSLRIRIARFVLKLFTCVLYIARVIMDQNPTQASCYGCLTSDKSEYERSLNFTEEEYREDPVINWDAIVWVDRPLELWVVHAILAIISFSETLLLVYLNYKGNLFQQLLTRRFGLELFATVPFVVTIFYPPFRNLFVPVFLNCWLAKYALENMFNDLHRAMQRSQSALSQQLTILSATLICLVFTSVCGVQHFQRAGHRRLDLFQSTYFVVVTFSTVGYGDFVPDIWPSQLFMVAMICIALIVLPTQFEQLAFTWMERQKLGGSYSSHRAQSERHVVVCSTSLHADTIMDFLNEFYAHPLLQDFYVVLLSPCELDTTMRMILQVPIWAQRVIYIQGSCLKDGDLTRARMGEAEACFILAARSYADKTAADEHTILRSWAVKDFAPLVPQYVQILRPENKLHVRFAEHVVCEDEFKYALLANNCLFPGTSTLVTLLLHTSRGQEGETSKEEWQRLYGKCSGNEIYHIRLGDSRFFGEYEGKSFIYASFHSHRKFGVCLVGVRPSQLPEFYEDTILLNPGPRHIMRKSDICFYLSITKEENSAFVTGTSLSPSTAAASNPAVATSPTEQSSSNNNAGGSDKNDGGECGGGGGGGGAGVSGDNNGVTANSGGGSCTGGNNNEEIRTTREAADQFTVTIHSPAVTTNEHDNLIIPTSVVNRRPENSQTVSNFVTIIGDDPPQTIQIAVDHIEDRRASVSVLNSNLLMLPSNSDAQPQTHQSSITRRPSILPVPDRVPEGLSSPGAEANPIGNNNIESALAVSDGGATSDEAEDDVPWIGPSEEMSQVIKGFPPVSPYIGVTPTLCYLLREKKQLCCLQLAQACEHCANRTAYDYKWKNKTIIIAADYASTAIYNFIVPLRAHFRPKHKLNPIILLLERRPDTAFLDAASYFPMIYWFLGSIDCLDDLLRAGITLAESVVVVNKELSNSAEEETLSDCNTICAVQTMFRFFPHIKIVTELSTSSNMRFMQFRAHDTYALHLSRMEKREKERGSHISYMFRLPFAAGSVFAASMLDTLLYQAFVKDYLITFVRLLLGIDQAPGSGFLTSMQVTREDLWIRTYGRLYQKLCSTTCEIPIGIYRTQDSQSLSEEDYYETEENRRGSYGDPIAVDSGTPFSSSESTFKKLSAAVQQGKLSEYKNVYKRCFRGTCGSDESSFTSAALTVHEETGGDSHAQLIERAEIANLVRSRMQSLGLPWEETDLQISEKRDSLSYVIINPSCDLKIREGDVIYLIRPTPFSATKTFERHNSRRKSTLNPSAGSGGGCGGGGVGGGGSNAEELQKAAFNLFQEQRGSCANMSRRRSSSDSPRLRANSLRVSPADDILLRRSNSLRQGLGLGLGSRRPSTSSNHDEIGLPTVSRNTLSGPPTLRSSRMAVNGAINVEVTPPDVEIDNASTTNSSKTPTLQGTIV</sequence>
<evidence type="ECO:0000256" key="6">
    <source>
        <dbReference type="ARBA" id="ARBA00022958"/>
    </source>
</evidence>
<evidence type="ECO:0000256" key="9">
    <source>
        <dbReference type="ARBA" id="ARBA00023136"/>
    </source>
</evidence>
<dbReference type="InterPro" id="IPR003929">
    <property type="entry name" value="K_chnl_BK_asu"/>
</dbReference>
<feature type="transmembrane region" description="Helical" evidence="13">
    <location>
        <begin position="278"/>
        <end position="296"/>
    </location>
</feature>
<dbReference type="PANTHER" id="PTHR10027">
    <property type="entry name" value="CALCIUM-ACTIVATED POTASSIUM CHANNEL ALPHA CHAIN"/>
    <property type="match status" value="1"/>
</dbReference>
<keyword evidence="5" id="KW-0631">Potassium channel</keyword>
<evidence type="ECO:0000259" key="14">
    <source>
        <dbReference type="PROSITE" id="PS51201"/>
    </source>
</evidence>
<feature type="region of interest" description="Disordered" evidence="12">
    <location>
        <begin position="1395"/>
        <end position="1414"/>
    </location>
</feature>
<accession>A0ABP1S4Q4</accession>
<feature type="region of interest" description="Disordered" evidence="12">
    <location>
        <begin position="1344"/>
        <end position="1377"/>
    </location>
</feature>
<feature type="domain" description="RCK N-terminal" evidence="14">
    <location>
        <begin position="379"/>
        <end position="515"/>
    </location>
</feature>
<feature type="region of interest" description="Disordered" evidence="12">
    <location>
        <begin position="653"/>
        <end position="725"/>
    </location>
</feature>
<feature type="transmembrane region" description="Helical" evidence="13">
    <location>
        <begin position="184"/>
        <end position="206"/>
    </location>
</feature>
<name>A0ABP1S4Q4_9HEXA</name>
<comment type="caution">
    <text evidence="15">The sequence shown here is derived from an EMBL/GenBank/DDBJ whole genome shotgun (WGS) entry which is preliminary data.</text>
</comment>
<comment type="subcellular location">
    <subcellularLocation>
        <location evidence="1">Membrane</location>
        <topology evidence="1">Multi-pass membrane protein</topology>
    </subcellularLocation>
</comment>
<keyword evidence="6" id="KW-0630">Potassium</keyword>
<dbReference type="Gene3D" id="3.40.50.720">
    <property type="entry name" value="NAD(P)-binding Rossmann-like Domain"/>
    <property type="match status" value="2"/>
</dbReference>
<feature type="compositionally biased region" description="Polar residues" evidence="12">
    <location>
        <begin position="815"/>
        <end position="827"/>
    </location>
</feature>
<dbReference type="InterPro" id="IPR047871">
    <property type="entry name" value="K_chnl_Slo-like"/>
</dbReference>
<evidence type="ECO:0000256" key="4">
    <source>
        <dbReference type="ARBA" id="ARBA00022692"/>
    </source>
</evidence>
<dbReference type="Pfam" id="PF22614">
    <property type="entry name" value="Slo-like_RCK"/>
    <property type="match status" value="2"/>
</dbReference>
<evidence type="ECO:0000256" key="10">
    <source>
        <dbReference type="ARBA" id="ARBA00023303"/>
    </source>
</evidence>
<keyword evidence="10" id="KW-0407">Ion channel</keyword>
<feature type="transmembrane region" description="Helical" evidence="13">
    <location>
        <begin position="332"/>
        <end position="354"/>
    </location>
</feature>
<feature type="compositionally biased region" description="Polar residues" evidence="12">
    <location>
        <begin position="1459"/>
        <end position="1472"/>
    </location>
</feature>
<feature type="compositionally biased region" description="Polar residues" evidence="12">
    <location>
        <begin position="1494"/>
        <end position="1511"/>
    </location>
</feature>
<evidence type="ECO:0000313" key="15">
    <source>
        <dbReference type="EMBL" id="CAL8143644.1"/>
    </source>
</evidence>
<dbReference type="EMBL" id="CAXLJM020000160">
    <property type="protein sequence ID" value="CAL8143644.1"/>
    <property type="molecule type" value="Genomic_DNA"/>
</dbReference>
<evidence type="ECO:0000256" key="2">
    <source>
        <dbReference type="ARBA" id="ARBA00022448"/>
    </source>
</evidence>
<gene>
    <name evidence="15" type="ORF">ODALV1_LOCUS29773</name>
</gene>
<feature type="compositionally biased region" description="Low complexity" evidence="12">
    <location>
        <begin position="1436"/>
        <end position="1449"/>
    </location>
</feature>
<reference evidence="15 16" key="1">
    <citation type="submission" date="2024-08" db="EMBL/GenBank/DDBJ databases">
        <authorList>
            <person name="Cucini C."/>
            <person name="Frati F."/>
        </authorList>
    </citation>
    <scope>NUCLEOTIDE SEQUENCE [LARGE SCALE GENOMIC DNA]</scope>
</reference>
<keyword evidence="8" id="KW-0406">Ion transport</keyword>
<comment type="catalytic activity">
    <reaction evidence="11">
        <text>K(+)(in) = K(+)(out)</text>
        <dbReference type="Rhea" id="RHEA:29463"/>
        <dbReference type="ChEBI" id="CHEBI:29103"/>
    </reaction>
</comment>
<organism evidence="15 16">
    <name type="scientific">Orchesella dallaii</name>
    <dbReference type="NCBI Taxonomy" id="48710"/>
    <lineage>
        <taxon>Eukaryota</taxon>
        <taxon>Metazoa</taxon>
        <taxon>Ecdysozoa</taxon>
        <taxon>Arthropoda</taxon>
        <taxon>Hexapoda</taxon>
        <taxon>Collembola</taxon>
        <taxon>Entomobryomorpha</taxon>
        <taxon>Entomobryoidea</taxon>
        <taxon>Orchesellidae</taxon>
        <taxon>Orchesellinae</taxon>
        <taxon>Orchesella</taxon>
    </lineage>
</organism>
<dbReference type="PROSITE" id="PS51201">
    <property type="entry name" value="RCK_N"/>
    <property type="match status" value="1"/>
</dbReference>
<dbReference type="InterPro" id="IPR013099">
    <property type="entry name" value="K_chnl_dom"/>
</dbReference>
<feature type="region of interest" description="Disordered" evidence="12">
    <location>
        <begin position="1"/>
        <end position="41"/>
    </location>
</feature>
<evidence type="ECO:0000256" key="7">
    <source>
        <dbReference type="ARBA" id="ARBA00022989"/>
    </source>
</evidence>
<keyword evidence="4 13" id="KW-0812">Transmembrane</keyword>
<keyword evidence="7 13" id="KW-1133">Transmembrane helix</keyword>
<evidence type="ECO:0000256" key="3">
    <source>
        <dbReference type="ARBA" id="ARBA00022538"/>
    </source>
</evidence>
<evidence type="ECO:0000256" key="11">
    <source>
        <dbReference type="ARBA" id="ARBA00034430"/>
    </source>
</evidence>
<dbReference type="Pfam" id="PF03493">
    <property type="entry name" value="BK_channel_a"/>
    <property type="match status" value="1"/>
</dbReference>
<dbReference type="InterPro" id="IPR003148">
    <property type="entry name" value="RCK_N"/>
</dbReference>
<feature type="region of interest" description="Disordered" evidence="12">
    <location>
        <begin position="1490"/>
        <end position="1511"/>
    </location>
</feature>
<feature type="transmembrane region" description="Helical" evidence="13">
    <location>
        <begin position="113"/>
        <end position="132"/>
    </location>
</feature>
<evidence type="ECO:0000256" key="8">
    <source>
        <dbReference type="ARBA" id="ARBA00023065"/>
    </source>
</evidence>
<feature type="region of interest" description="Disordered" evidence="12">
    <location>
        <begin position="811"/>
        <end position="834"/>
    </location>
</feature>
<evidence type="ECO:0000313" key="16">
    <source>
        <dbReference type="Proteomes" id="UP001642540"/>
    </source>
</evidence>
<dbReference type="PANTHER" id="PTHR10027:SF10">
    <property type="entry name" value="SLOWPOKE 2, ISOFORM D"/>
    <property type="match status" value="1"/>
</dbReference>